<feature type="domain" description="DUF4214" evidence="1">
    <location>
        <begin position="166"/>
        <end position="235"/>
    </location>
</feature>
<accession>A0A3D0KI28</accession>
<dbReference type="AlphaFoldDB" id="A0A3D0KI28"/>
<comment type="caution">
    <text evidence="2">The sequence shown here is derived from an EMBL/GenBank/DDBJ whole genome shotgun (WGS) entry which is preliminary data.</text>
</comment>
<dbReference type="Pfam" id="PF13946">
    <property type="entry name" value="DUF4214"/>
    <property type="match status" value="1"/>
</dbReference>
<dbReference type="EMBL" id="DOTR01000068">
    <property type="protein sequence ID" value="HCA02950.1"/>
    <property type="molecule type" value="Genomic_DNA"/>
</dbReference>
<dbReference type="InterPro" id="IPR038255">
    <property type="entry name" value="PBS_linker_sf"/>
</dbReference>
<gene>
    <name evidence="2" type="ORF">DEO68_12410</name>
</gene>
<organism evidence="2">
    <name type="scientific">Halomonas campaniensis</name>
    <dbReference type="NCBI Taxonomy" id="213554"/>
    <lineage>
        <taxon>Bacteria</taxon>
        <taxon>Pseudomonadati</taxon>
        <taxon>Pseudomonadota</taxon>
        <taxon>Gammaproteobacteria</taxon>
        <taxon>Oceanospirillales</taxon>
        <taxon>Halomonadaceae</taxon>
        <taxon>Halomonas</taxon>
    </lineage>
</organism>
<proteinExistence type="predicted"/>
<sequence length="245" mass="26180">PEPEPEPEPEPVANNDDLAGRFGWLASGNLFADNGNGADQATGDDAIVITAIDGQDVVFNTAMTLDSGASVVVQENGDFTYDQGSAFTALAEGEMVMDTFEYSIANSQGVAASAVVTVELGEVADSVEVSAIEALYQMAFDREADAEGLEYWSGIRNEGSSLFEVADYFLASEEFVSAHGDNLGDDDFLMLLYDNTFDRAPDAEGLEYWSEVLGAEQAGQGDVMAYFASSDEIHSKYLAEGFIFA</sequence>
<evidence type="ECO:0000259" key="1">
    <source>
        <dbReference type="Pfam" id="PF13946"/>
    </source>
</evidence>
<protein>
    <recommendedName>
        <fullName evidence="1">DUF4214 domain-containing protein</fullName>
    </recommendedName>
</protein>
<feature type="non-terminal residue" evidence="2">
    <location>
        <position position="1"/>
    </location>
</feature>
<dbReference type="Gene3D" id="1.10.3130.20">
    <property type="entry name" value="Phycobilisome linker domain"/>
    <property type="match status" value="1"/>
</dbReference>
<evidence type="ECO:0000313" key="2">
    <source>
        <dbReference type="EMBL" id="HCA02950.1"/>
    </source>
</evidence>
<name>A0A3D0KI28_9GAMM</name>
<reference evidence="2" key="1">
    <citation type="journal article" date="2018" name="Nat. Biotechnol.">
        <title>A standardized bacterial taxonomy based on genome phylogeny substantially revises the tree of life.</title>
        <authorList>
            <person name="Parks D.H."/>
            <person name="Chuvochina M."/>
            <person name="Waite D.W."/>
            <person name="Rinke C."/>
            <person name="Skarshewski A."/>
            <person name="Chaumeil P.A."/>
            <person name="Hugenholtz P."/>
        </authorList>
    </citation>
    <scope>NUCLEOTIDE SEQUENCE [LARGE SCALE GENOMIC DNA]</scope>
    <source>
        <strain evidence="2">UBA11284</strain>
    </source>
</reference>
<dbReference type="InterPro" id="IPR025282">
    <property type="entry name" value="DUF4214"/>
</dbReference>